<dbReference type="EMBL" id="FOXH01000001">
    <property type="protein sequence ID" value="SFP03160.1"/>
    <property type="molecule type" value="Genomic_DNA"/>
</dbReference>
<dbReference type="InterPro" id="IPR032580">
    <property type="entry name" value="SatD"/>
</dbReference>
<dbReference type="RefSeq" id="WP_092010418.1">
    <property type="nucleotide sequence ID" value="NZ_FOXH01000001.1"/>
</dbReference>
<gene>
    <name evidence="1" type="ORF">SAMN04515674_10162</name>
</gene>
<evidence type="ECO:0000313" key="2">
    <source>
        <dbReference type="Proteomes" id="UP000199306"/>
    </source>
</evidence>
<organism evidence="1 2">
    <name type="scientific">Pseudarcicella hirudinis</name>
    <dbReference type="NCBI Taxonomy" id="1079859"/>
    <lineage>
        <taxon>Bacteria</taxon>
        <taxon>Pseudomonadati</taxon>
        <taxon>Bacteroidota</taxon>
        <taxon>Cytophagia</taxon>
        <taxon>Cytophagales</taxon>
        <taxon>Flectobacillaceae</taxon>
        <taxon>Pseudarcicella</taxon>
    </lineage>
</organism>
<name>A0A1I5M136_9BACT</name>
<protein>
    <submittedName>
        <fullName evidence="1">SatD family (SatD)</fullName>
    </submittedName>
</protein>
<dbReference type="Proteomes" id="UP000199306">
    <property type="component" value="Unassembled WGS sequence"/>
</dbReference>
<dbReference type="Pfam" id="PF16264">
    <property type="entry name" value="SatD"/>
    <property type="match status" value="1"/>
</dbReference>
<keyword evidence="2" id="KW-1185">Reference proteome</keyword>
<dbReference type="AlphaFoldDB" id="A0A1I5M136"/>
<dbReference type="OrthoDB" id="7064118at2"/>
<evidence type="ECO:0000313" key="1">
    <source>
        <dbReference type="EMBL" id="SFP03160.1"/>
    </source>
</evidence>
<dbReference type="STRING" id="1079859.SAMN04515674_10162"/>
<proteinExistence type="predicted"/>
<sequence length="218" mass="24597">MSYYAVITGDIINSTKFDAFKRDKLLQKLDTFFRKYSAESENEMHLKIQFEIFRGDSFQGLLDSPAEALKLCVLMRSYLKSQFDSELTLDARIAIGIGEISYKSEKLSESDGEAFHNSGRLLDVMKKLPQQIGLQSPWPNLNNDINIGLVLLETIISKWTPLQADVVYLKLSGQTELQISKILNIAQSSVNQRAKAASWGAVEIFIKHFNEVTKANLS</sequence>
<accession>A0A1I5M136</accession>
<reference evidence="1 2" key="1">
    <citation type="submission" date="2016-10" db="EMBL/GenBank/DDBJ databases">
        <authorList>
            <person name="de Groot N.N."/>
        </authorList>
    </citation>
    <scope>NUCLEOTIDE SEQUENCE [LARGE SCALE GENOMIC DNA]</scope>
    <source>
        <strain evidence="2">E92,LMG 26720,CCM 7988</strain>
    </source>
</reference>